<sequence length="463" mass="49927">MSITDTTTQPRTARVRTYAIQGLEVRDVQITVDVRPGLPSLTVLGLSDLAGRHLRERLQHAFSREGYRLPTRRTTIEISPSSVHKQDRTFDLAIAIALLIASGQAERGTIHRAAIVGALTDDGTLRHVPGTFAMAEQASHDDRQLISAADRPEELEGAGLDPVAIPRTLKETIEAFCGGYALLAPQGLPAPPEHPASSLDLADLYGKDQAIRAMQIAATGRFSLLLIGPVGCGKTLLARRMPGLLPPMSAQERREVRRIHSTHSAPLTLGRPLRVPHPATSLPVMVGGGEHTHVGELGLAHHGVLYLDDVVAVADDVLDRVFEVLAAGEHVVHRHGRTSRLPADALLLAGASPCGCGHKPHNCTCEPEDRDAYRQRLEQLAGRFDLVVAVPDITCEQVPITPPVTTRQASEDVQRAHARLARREHKPAARTQQVAEAIAALDGCDRPGPEHHQQAAALTAMSR</sequence>
<dbReference type="SUPFAM" id="SSF52540">
    <property type="entry name" value="P-loop containing nucleoside triphosphate hydrolases"/>
    <property type="match status" value="1"/>
</dbReference>
<reference evidence="2" key="1">
    <citation type="submission" date="2020-05" db="EMBL/GenBank/DDBJ databases">
        <authorList>
            <person name="Chiriac C."/>
            <person name="Salcher M."/>
            <person name="Ghai R."/>
            <person name="Kavagutti S V."/>
        </authorList>
    </citation>
    <scope>NUCLEOTIDE SEQUENCE</scope>
</reference>
<dbReference type="PANTHER" id="PTHR32039">
    <property type="entry name" value="MAGNESIUM-CHELATASE SUBUNIT CHLI"/>
    <property type="match status" value="1"/>
</dbReference>
<dbReference type="InterPro" id="IPR020568">
    <property type="entry name" value="Ribosomal_Su5_D2-typ_SF"/>
</dbReference>
<evidence type="ECO:0000313" key="2">
    <source>
        <dbReference type="EMBL" id="CAB4897303.1"/>
    </source>
</evidence>
<gene>
    <name evidence="2" type="ORF">UFOPK3609_00089</name>
</gene>
<dbReference type="AlphaFoldDB" id="A0A6J7G037"/>
<organism evidence="2">
    <name type="scientific">freshwater metagenome</name>
    <dbReference type="NCBI Taxonomy" id="449393"/>
    <lineage>
        <taxon>unclassified sequences</taxon>
        <taxon>metagenomes</taxon>
        <taxon>ecological metagenomes</taxon>
    </lineage>
</organism>
<dbReference type="Pfam" id="PF01078">
    <property type="entry name" value="Mg_chelatase"/>
    <property type="match status" value="1"/>
</dbReference>
<accession>A0A6J7G037</accession>
<dbReference type="InterPro" id="IPR014721">
    <property type="entry name" value="Ribsml_uS5_D2-typ_fold_subgr"/>
</dbReference>
<dbReference type="InterPro" id="IPR045006">
    <property type="entry name" value="CHLI-like"/>
</dbReference>
<protein>
    <submittedName>
        <fullName evidence="2">Unannotated protein</fullName>
    </submittedName>
</protein>
<dbReference type="Gene3D" id="3.40.50.300">
    <property type="entry name" value="P-loop containing nucleotide triphosphate hydrolases"/>
    <property type="match status" value="1"/>
</dbReference>
<proteinExistence type="predicted"/>
<name>A0A6J7G037_9ZZZZ</name>
<dbReference type="SUPFAM" id="SSF54211">
    <property type="entry name" value="Ribosomal protein S5 domain 2-like"/>
    <property type="match status" value="1"/>
</dbReference>
<dbReference type="InterPro" id="IPR027417">
    <property type="entry name" value="P-loop_NTPase"/>
</dbReference>
<feature type="domain" description="Magnesium chelatase ChlI-like catalytic" evidence="1">
    <location>
        <begin position="200"/>
        <end position="396"/>
    </location>
</feature>
<dbReference type="EMBL" id="CAFBMQ010000002">
    <property type="protein sequence ID" value="CAB4897303.1"/>
    <property type="molecule type" value="Genomic_DNA"/>
</dbReference>
<dbReference type="PANTHER" id="PTHR32039:SF7">
    <property type="entry name" value="COMPETENCE PROTEIN COMM"/>
    <property type="match status" value="1"/>
</dbReference>
<dbReference type="Pfam" id="PF13541">
    <property type="entry name" value="ChlI"/>
    <property type="match status" value="1"/>
</dbReference>
<evidence type="ECO:0000259" key="1">
    <source>
        <dbReference type="Pfam" id="PF01078"/>
    </source>
</evidence>
<dbReference type="GO" id="GO:0005524">
    <property type="term" value="F:ATP binding"/>
    <property type="evidence" value="ECO:0007669"/>
    <property type="project" value="InterPro"/>
</dbReference>
<dbReference type="Gene3D" id="3.30.230.10">
    <property type="match status" value="1"/>
</dbReference>
<dbReference type="InterPro" id="IPR000523">
    <property type="entry name" value="Mg_chelatse_chII-like_cat_dom"/>
</dbReference>